<reference evidence="9" key="1">
    <citation type="submission" date="2023-08" db="EMBL/GenBank/DDBJ databases">
        <title>Black Yeasts Isolated from many extreme environments.</title>
        <authorList>
            <person name="Coleine C."/>
            <person name="Stajich J.E."/>
            <person name="Selbmann L."/>
        </authorList>
    </citation>
    <scope>NUCLEOTIDE SEQUENCE</scope>
    <source>
        <strain evidence="9">CCFEE 5810</strain>
    </source>
</reference>
<dbReference type="PROSITE" id="PS50850">
    <property type="entry name" value="MFS"/>
    <property type="match status" value="1"/>
</dbReference>
<evidence type="ECO:0000256" key="5">
    <source>
        <dbReference type="ARBA" id="ARBA00023136"/>
    </source>
</evidence>
<dbReference type="Gene3D" id="1.20.1720.10">
    <property type="entry name" value="Multidrug resistance protein D"/>
    <property type="match status" value="1"/>
</dbReference>
<keyword evidence="5 7" id="KW-0472">Membrane</keyword>
<feature type="compositionally biased region" description="Basic and acidic residues" evidence="6">
    <location>
        <begin position="438"/>
        <end position="450"/>
    </location>
</feature>
<evidence type="ECO:0000256" key="4">
    <source>
        <dbReference type="ARBA" id="ARBA00022989"/>
    </source>
</evidence>
<feature type="transmembrane region" description="Helical" evidence="7">
    <location>
        <begin position="374"/>
        <end position="394"/>
    </location>
</feature>
<evidence type="ECO:0000313" key="10">
    <source>
        <dbReference type="Proteomes" id="UP001310594"/>
    </source>
</evidence>
<keyword evidence="2" id="KW-0813">Transport</keyword>
<feature type="transmembrane region" description="Helical" evidence="7">
    <location>
        <begin position="314"/>
        <end position="335"/>
    </location>
</feature>
<feature type="transmembrane region" description="Helical" evidence="7">
    <location>
        <begin position="68"/>
        <end position="87"/>
    </location>
</feature>
<name>A0AAN7VWV0_9PEZI</name>
<gene>
    <name evidence="9" type="ORF">LTR97_012361</name>
</gene>
<dbReference type="Gene3D" id="1.20.1250.20">
    <property type="entry name" value="MFS general substrate transporter like domains"/>
    <property type="match status" value="1"/>
</dbReference>
<feature type="region of interest" description="Disordered" evidence="6">
    <location>
        <begin position="428"/>
        <end position="450"/>
    </location>
</feature>
<evidence type="ECO:0000313" key="9">
    <source>
        <dbReference type="EMBL" id="KAK5690173.1"/>
    </source>
</evidence>
<evidence type="ECO:0000256" key="2">
    <source>
        <dbReference type="ARBA" id="ARBA00022448"/>
    </source>
</evidence>
<dbReference type="AlphaFoldDB" id="A0AAN7VWV0"/>
<feature type="domain" description="Major facilitator superfamily (MFS) profile" evidence="8">
    <location>
        <begin position="1"/>
        <end position="399"/>
    </location>
</feature>
<dbReference type="EMBL" id="JAVRQU010000026">
    <property type="protein sequence ID" value="KAK5690173.1"/>
    <property type="molecule type" value="Genomic_DNA"/>
</dbReference>
<dbReference type="Pfam" id="PF07690">
    <property type="entry name" value="MFS_1"/>
    <property type="match status" value="1"/>
</dbReference>
<feature type="transmembrane region" description="Helical" evidence="7">
    <location>
        <begin position="228"/>
        <end position="249"/>
    </location>
</feature>
<dbReference type="InterPro" id="IPR011701">
    <property type="entry name" value="MFS"/>
</dbReference>
<sequence>MSDNSGRRFSFILCFVIFTVANIGLALQTNYAALLVLRMVQAFGCSAAIALCTAVVADIATSAERGKYMGYATAGLLIGPAFGPTIGGVLDQFLGWRSIFYFLAIFGGILLVVFTLLFPETCRNVVGNGSVPARGVNLSILGYLQQRRHAREMEADGELENASIQLSVKKRKMAFPNPLRTLEILGEKESCIVLLYNGCFFTGMIGFATPIIPVLYEDIYGLNTLNIGLCYIAMGMGSLTSALTTGHIVDWNFRRHAQRLGMVITKGKQQDLRNFPIEKVRLEVVVPGHVIGLLALLVFGWTLKFETSLAGPEIALFFIGFGVSTAFNISNTLILDFHRDQPATATAAVNFVRCLMSAAGSAFILPMVHAMNPGWAFTLIALIYVALLPVLFLIMAKGQKWRTELAEKRQRAEEIKEAATVEADVEAAEAIATPDNRSTNEKQKGAERVK</sequence>
<comment type="subcellular location">
    <subcellularLocation>
        <location evidence="1">Membrane</location>
        <topology evidence="1">Multi-pass membrane protein</topology>
    </subcellularLocation>
</comment>
<dbReference type="GO" id="GO:0005886">
    <property type="term" value="C:plasma membrane"/>
    <property type="evidence" value="ECO:0007669"/>
    <property type="project" value="TreeGrafter"/>
</dbReference>
<evidence type="ECO:0000256" key="3">
    <source>
        <dbReference type="ARBA" id="ARBA00022692"/>
    </source>
</evidence>
<accession>A0AAN7VWV0</accession>
<keyword evidence="3 7" id="KW-0812">Transmembrane</keyword>
<dbReference type="Proteomes" id="UP001310594">
    <property type="component" value="Unassembled WGS sequence"/>
</dbReference>
<feature type="transmembrane region" description="Helical" evidence="7">
    <location>
        <begin position="9"/>
        <end position="27"/>
    </location>
</feature>
<organism evidence="9 10">
    <name type="scientific">Elasticomyces elasticus</name>
    <dbReference type="NCBI Taxonomy" id="574655"/>
    <lineage>
        <taxon>Eukaryota</taxon>
        <taxon>Fungi</taxon>
        <taxon>Dikarya</taxon>
        <taxon>Ascomycota</taxon>
        <taxon>Pezizomycotina</taxon>
        <taxon>Dothideomycetes</taxon>
        <taxon>Dothideomycetidae</taxon>
        <taxon>Mycosphaerellales</taxon>
        <taxon>Teratosphaeriaceae</taxon>
        <taxon>Elasticomyces</taxon>
    </lineage>
</organism>
<evidence type="ECO:0000259" key="8">
    <source>
        <dbReference type="PROSITE" id="PS50850"/>
    </source>
</evidence>
<feature type="transmembrane region" description="Helical" evidence="7">
    <location>
        <begin position="194"/>
        <end position="216"/>
    </location>
</feature>
<keyword evidence="4 7" id="KW-1133">Transmembrane helix</keyword>
<feature type="transmembrane region" description="Helical" evidence="7">
    <location>
        <begin position="347"/>
        <end position="368"/>
    </location>
</feature>
<evidence type="ECO:0000256" key="6">
    <source>
        <dbReference type="SAM" id="MobiDB-lite"/>
    </source>
</evidence>
<dbReference type="GO" id="GO:0022857">
    <property type="term" value="F:transmembrane transporter activity"/>
    <property type="evidence" value="ECO:0007669"/>
    <property type="project" value="InterPro"/>
</dbReference>
<evidence type="ECO:0000256" key="1">
    <source>
        <dbReference type="ARBA" id="ARBA00004141"/>
    </source>
</evidence>
<feature type="transmembrane region" description="Helical" evidence="7">
    <location>
        <begin position="99"/>
        <end position="118"/>
    </location>
</feature>
<feature type="transmembrane region" description="Helical" evidence="7">
    <location>
        <begin position="282"/>
        <end position="302"/>
    </location>
</feature>
<dbReference type="PANTHER" id="PTHR23502:SF51">
    <property type="entry name" value="QUINIDINE RESISTANCE PROTEIN 1-RELATED"/>
    <property type="match status" value="1"/>
</dbReference>
<dbReference type="PANTHER" id="PTHR23502">
    <property type="entry name" value="MAJOR FACILITATOR SUPERFAMILY"/>
    <property type="match status" value="1"/>
</dbReference>
<proteinExistence type="predicted"/>
<comment type="caution">
    <text evidence="9">The sequence shown here is derived from an EMBL/GenBank/DDBJ whole genome shotgun (WGS) entry which is preliminary data.</text>
</comment>
<protein>
    <recommendedName>
        <fullName evidence="8">Major facilitator superfamily (MFS) profile domain-containing protein</fullName>
    </recommendedName>
</protein>
<feature type="transmembrane region" description="Helical" evidence="7">
    <location>
        <begin position="33"/>
        <end position="56"/>
    </location>
</feature>
<dbReference type="InterPro" id="IPR020846">
    <property type="entry name" value="MFS_dom"/>
</dbReference>
<dbReference type="SUPFAM" id="SSF103473">
    <property type="entry name" value="MFS general substrate transporter"/>
    <property type="match status" value="1"/>
</dbReference>
<dbReference type="InterPro" id="IPR036259">
    <property type="entry name" value="MFS_trans_sf"/>
</dbReference>
<evidence type="ECO:0000256" key="7">
    <source>
        <dbReference type="SAM" id="Phobius"/>
    </source>
</evidence>